<comment type="caution">
    <text evidence="2">The sequence shown here is derived from an EMBL/GenBank/DDBJ whole genome shotgun (WGS) entry which is preliminary data.</text>
</comment>
<reference evidence="2 3" key="1">
    <citation type="submission" date="2017-01" db="EMBL/GenBank/DDBJ databases">
        <title>A new Hymenobacter.</title>
        <authorList>
            <person name="Liang Y."/>
            <person name="Feng F."/>
        </authorList>
    </citation>
    <scope>NUCLEOTIDE SEQUENCE [LARGE SCALE GENOMIC DNA]</scope>
    <source>
        <strain evidence="2">MIMBbqt21</strain>
    </source>
</reference>
<dbReference type="EMBL" id="MTSE01000019">
    <property type="protein sequence ID" value="OUJ71019.1"/>
    <property type="molecule type" value="Genomic_DNA"/>
</dbReference>
<gene>
    <name evidence="2" type="ORF">BXP70_22895</name>
</gene>
<dbReference type="RefSeq" id="WP_179197788.1">
    <property type="nucleotide sequence ID" value="NZ_MTSE01000019.1"/>
</dbReference>
<feature type="domain" description="Alpha/beta hydrolase fold-3" evidence="1">
    <location>
        <begin position="11"/>
        <end position="90"/>
    </location>
</feature>
<evidence type="ECO:0000259" key="1">
    <source>
        <dbReference type="Pfam" id="PF07859"/>
    </source>
</evidence>
<evidence type="ECO:0000313" key="3">
    <source>
        <dbReference type="Proteomes" id="UP000194873"/>
    </source>
</evidence>
<dbReference type="GO" id="GO:0016787">
    <property type="term" value="F:hydrolase activity"/>
    <property type="evidence" value="ECO:0007669"/>
    <property type="project" value="InterPro"/>
</dbReference>
<dbReference type="Gene3D" id="3.40.50.1820">
    <property type="entry name" value="alpha/beta hydrolase"/>
    <property type="match status" value="1"/>
</dbReference>
<keyword evidence="3" id="KW-1185">Reference proteome</keyword>
<accession>A0A243W7Z1</accession>
<sequence length="98" mass="10859">MREFAAAPGGWNARTATQMWHYYLPEGTRCVPAYAAPWLTASCQQLPPAYAVTVELDPLRDEGQAYAHKLQAAGVAAGHHHYRGVPHFFLLGAETEFF</sequence>
<name>A0A243W7Z1_9BACT</name>
<protein>
    <recommendedName>
        <fullName evidence="1">Alpha/beta hydrolase fold-3 domain-containing protein</fullName>
    </recommendedName>
</protein>
<dbReference type="InterPro" id="IPR029058">
    <property type="entry name" value="AB_hydrolase_fold"/>
</dbReference>
<dbReference type="AlphaFoldDB" id="A0A243W7Z1"/>
<dbReference type="InterPro" id="IPR013094">
    <property type="entry name" value="AB_hydrolase_3"/>
</dbReference>
<evidence type="ECO:0000313" key="2">
    <source>
        <dbReference type="EMBL" id="OUJ71019.1"/>
    </source>
</evidence>
<dbReference type="Proteomes" id="UP000194873">
    <property type="component" value="Unassembled WGS sequence"/>
</dbReference>
<organism evidence="2 3">
    <name type="scientific">Hymenobacter crusticola</name>
    <dbReference type="NCBI Taxonomy" id="1770526"/>
    <lineage>
        <taxon>Bacteria</taxon>
        <taxon>Pseudomonadati</taxon>
        <taxon>Bacteroidota</taxon>
        <taxon>Cytophagia</taxon>
        <taxon>Cytophagales</taxon>
        <taxon>Hymenobacteraceae</taxon>
        <taxon>Hymenobacter</taxon>
    </lineage>
</organism>
<dbReference type="Pfam" id="PF07859">
    <property type="entry name" value="Abhydrolase_3"/>
    <property type="match status" value="1"/>
</dbReference>
<proteinExistence type="predicted"/>
<dbReference type="SUPFAM" id="SSF53474">
    <property type="entry name" value="alpha/beta-Hydrolases"/>
    <property type="match status" value="1"/>
</dbReference>